<evidence type="ECO:0000313" key="2">
    <source>
        <dbReference type="EMBL" id="EAR07632.1"/>
    </source>
</evidence>
<keyword evidence="3" id="KW-1185">Reference proteome</keyword>
<dbReference type="Proteomes" id="UP000005953">
    <property type="component" value="Unassembled WGS sequence"/>
</dbReference>
<dbReference type="AlphaFoldDB" id="A4BJQ7"/>
<accession>A4BJQ7</accession>
<sequence length="128" mass="14486">MIYEELYRNAAIVYLLGVLGFWLVVWKVGTKIRWRPLRWWLTWLYLCVVLTPWQGTDPEAYIAPVIIVAAFDFLDLGLASALELLQPMIMALVVGTVVIVFAAIALRLRQMKRGQADQADHPEAADAS</sequence>
<keyword evidence="1" id="KW-1133">Transmembrane helix</keyword>
<comment type="caution">
    <text evidence="2">The sequence shown here is derived from an EMBL/GenBank/DDBJ whole genome shotgun (WGS) entry which is preliminary data.</text>
</comment>
<dbReference type="HOGENOM" id="CLU_1957771_0_0_6"/>
<reference evidence="2 3" key="1">
    <citation type="submission" date="2006-02" db="EMBL/GenBank/DDBJ databases">
        <authorList>
            <person name="Pinhassi J."/>
            <person name="Pedros-Alio C."/>
            <person name="Ferriera S."/>
            <person name="Johnson J."/>
            <person name="Kravitz S."/>
            <person name="Halpern A."/>
            <person name="Remington K."/>
            <person name="Beeson K."/>
            <person name="Tran B."/>
            <person name="Rogers Y.-H."/>
            <person name="Friedman R."/>
            <person name="Venter J.C."/>
        </authorList>
    </citation>
    <scope>NUCLEOTIDE SEQUENCE [LARGE SCALE GENOMIC DNA]</scope>
    <source>
        <strain evidence="2 3">MED297</strain>
    </source>
</reference>
<gene>
    <name evidence="2" type="ORF">MED297_17522</name>
</gene>
<name>A4BJQ7_9GAMM</name>
<keyword evidence="1" id="KW-0472">Membrane</keyword>
<dbReference type="EMBL" id="AAOE01000036">
    <property type="protein sequence ID" value="EAR07632.1"/>
    <property type="molecule type" value="Genomic_DNA"/>
</dbReference>
<proteinExistence type="predicted"/>
<feature type="transmembrane region" description="Helical" evidence="1">
    <location>
        <begin position="89"/>
        <end position="108"/>
    </location>
</feature>
<dbReference type="OrthoDB" id="6197862at2"/>
<feature type="transmembrane region" description="Helical" evidence="1">
    <location>
        <begin position="37"/>
        <end position="55"/>
    </location>
</feature>
<evidence type="ECO:0000313" key="3">
    <source>
        <dbReference type="Proteomes" id="UP000005953"/>
    </source>
</evidence>
<feature type="transmembrane region" description="Helical" evidence="1">
    <location>
        <begin position="6"/>
        <end position="25"/>
    </location>
</feature>
<evidence type="ECO:0000256" key="1">
    <source>
        <dbReference type="SAM" id="Phobius"/>
    </source>
</evidence>
<organism evidence="2 3">
    <name type="scientific">Reinekea blandensis MED297</name>
    <dbReference type="NCBI Taxonomy" id="314283"/>
    <lineage>
        <taxon>Bacteria</taxon>
        <taxon>Pseudomonadati</taxon>
        <taxon>Pseudomonadota</taxon>
        <taxon>Gammaproteobacteria</taxon>
        <taxon>Oceanospirillales</taxon>
        <taxon>Saccharospirillaceae</taxon>
        <taxon>Reinekea</taxon>
    </lineage>
</organism>
<dbReference type="STRING" id="314283.MED297_17522"/>
<keyword evidence="1" id="KW-0812">Transmembrane</keyword>
<dbReference type="RefSeq" id="WP_008043924.1">
    <property type="nucleotide sequence ID" value="NZ_CH724150.1"/>
</dbReference>
<protein>
    <recommendedName>
        <fullName evidence="4">MFS transporter</fullName>
    </recommendedName>
</protein>
<evidence type="ECO:0008006" key="4">
    <source>
        <dbReference type="Google" id="ProtNLM"/>
    </source>
</evidence>